<accession>A0ABX1HDV2</accession>
<evidence type="ECO:0000256" key="6">
    <source>
        <dbReference type="ARBA" id="ARBA00023237"/>
    </source>
</evidence>
<evidence type="ECO:0000313" key="10">
    <source>
        <dbReference type="Proteomes" id="UP000717634"/>
    </source>
</evidence>
<comment type="subcellular location">
    <subcellularLocation>
        <location evidence="1">Cell outer membrane</location>
        <topology evidence="1">Multi-pass membrane protein</topology>
    </subcellularLocation>
</comment>
<keyword evidence="4" id="KW-0812">Transmembrane</keyword>
<keyword evidence="5" id="KW-0472">Membrane</keyword>
<dbReference type="Gene3D" id="2.40.170.20">
    <property type="entry name" value="TonB-dependent receptor, beta-barrel domain"/>
    <property type="match status" value="1"/>
</dbReference>
<dbReference type="Pfam" id="PF25183">
    <property type="entry name" value="OMP_b-brl_4"/>
    <property type="match status" value="2"/>
</dbReference>
<feature type="signal peptide" evidence="7">
    <location>
        <begin position="1"/>
        <end position="18"/>
    </location>
</feature>
<evidence type="ECO:0000256" key="3">
    <source>
        <dbReference type="ARBA" id="ARBA00022452"/>
    </source>
</evidence>
<evidence type="ECO:0000256" key="4">
    <source>
        <dbReference type="ARBA" id="ARBA00022692"/>
    </source>
</evidence>
<keyword evidence="2" id="KW-0813">Transport</keyword>
<evidence type="ECO:0000256" key="7">
    <source>
        <dbReference type="SAM" id="SignalP"/>
    </source>
</evidence>
<dbReference type="Gene3D" id="2.60.40.1120">
    <property type="entry name" value="Carboxypeptidase-like, regulatory domain"/>
    <property type="match status" value="1"/>
</dbReference>
<organism evidence="9 10">
    <name type="scientific">Hymenobacter artigasi</name>
    <dbReference type="NCBI Taxonomy" id="2719616"/>
    <lineage>
        <taxon>Bacteria</taxon>
        <taxon>Pseudomonadati</taxon>
        <taxon>Bacteroidota</taxon>
        <taxon>Cytophagia</taxon>
        <taxon>Cytophagales</taxon>
        <taxon>Hymenobacteraceae</taxon>
        <taxon>Hymenobacter</taxon>
    </lineage>
</organism>
<dbReference type="Pfam" id="PF13620">
    <property type="entry name" value="CarboxypepD_reg"/>
    <property type="match status" value="1"/>
</dbReference>
<dbReference type="Proteomes" id="UP000717634">
    <property type="component" value="Unassembled WGS sequence"/>
</dbReference>
<dbReference type="RefSeq" id="WP_168672060.1">
    <property type="nucleotide sequence ID" value="NZ_JAAVTK010000002.1"/>
</dbReference>
<dbReference type="SUPFAM" id="SSF56935">
    <property type="entry name" value="Porins"/>
    <property type="match status" value="1"/>
</dbReference>
<evidence type="ECO:0000256" key="5">
    <source>
        <dbReference type="ARBA" id="ARBA00023136"/>
    </source>
</evidence>
<keyword evidence="7" id="KW-0732">Signal</keyword>
<feature type="domain" description="TonB-dependent transporter Oar-like beta-barrel" evidence="8">
    <location>
        <begin position="244"/>
        <end position="311"/>
    </location>
</feature>
<evidence type="ECO:0000259" key="8">
    <source>
        <dbReference type="Pfam" id="PF25183"/>
    </source>
</evidence>
<dbReference type="InterPro" id="IPR039426">
    <property type="entry name" value="TonB-dep_rcpt-like"/>
</dbReference>
<sequence>MKHLFLFLLLVLPLLTRAQVTTSVFEGTVTTAKGEGIPGATVVLTHEPTGTRSGTQSEPDGKFLLNNLKPGGPYTVQVTYVGYTGQSREGLTLSLGKVTRQTFALVEAATELGEVAVTGRKGDPFAADKNGQSYHLSREAIQGVPTVNRSLSDLTKLMPQGNKNSFGGTNYRFNNLSIDGMATNDVLGFQEPASGAGGTVASGTPGALAGTQPISIDAIDEMQVVISPFNVTLGNFTGANINAVTKSGTNRLAGTVYSFARNQLITGRSVDAEHKPIENYYDIQSGASLGGAIIKNRLFYFANYENQRREEPVLFAPGEPGAIVPIEVAKQISDKLKNQYGYDPGTYGAANVQRNSDKFLLRLDYNISDKHRLSLRDNFVVGHADNLERSANILNFGNQGFRHNSRTNSLVAELKSTFNNHVSNQLIAGLNTVTESRTYDGRIFPHLEINYNTSTSIFAGTYREAAVYGSGLSTTQITDNLTIFRNRHTITLGTSNELNSIKYRFLTAFNGRWQYSSVDAFLQDKPNRVRGVYNIQNNDPDYNRSIPSADFRAFLLSAYAQDDYQVSNRLSVQVGLRVDMQLHPDKVPTNPEVARDAAFNQYQNKFGGVPQFNPRAAFNLTLNEANTVQLRGGTGLFTGRIPFVWYAYAHYVSGDPYHNIDYKPASGAVLPIAENLANLQSLQPGLAEINLIDNDFKLPRDWKSSLAVDVKLPWEMSFTAEGLVSKVVSGVLFQSLNFKDNKATFAGADNRPYYTTTGNAAKIDPNFTNVFVMTNTSKGYNYNATFTLAKRIPNRLDASLGYSYGVSRDVVNGVRVSPAANYEWNQSLVANDPALAYSNFDLRHKFIGNLAYTVPVKDKFSLSANLIYIARSGSPFSFVYEGDVNRDGSAKNDLVFVPADASQIQLADITNAQGTVLVSAQQQYAQLDQYIANDAYLSTRRGTYAERNAARTPWTQQLDLRLIAKVPLTKTGSQRLEVSFDFINLGNLLNREWGLQYFVPNLNNSGYALMDFVKIDAVKNQPVFQFRNPTSTPWQTDPINSRWQGQVGVRYVFN</sequence>
<keyword evidence="3" id="KW-1134">Transmembrane beta strand</keyword>
<dbReference type="InterPro" id="IPR036942">
    <property type="entry name" value="Beta-barrel_TonB_sf"/>
</dbReference>
<evidence type="ECO:0000313" key="9">
    <source>
        <dbReference type="EMBL" id="NKI88429.1"/>
    </source>
</evidence>
<keyword evidence="10" id="KW-1185">Reference proteome</keyword>
<evidence type="ECO:0000256" key="1">
    <source>
        <dbReference type="ARBA" id="ARBA00004571"/>
    </source>
</evidence>
<dbReference type="InterPro" id="IPR008969">
    <property type="entry name" value="CarboxyPept-like_regulatory"/>
</dbReference>
<reference evidence="9 10" key="1">
    <citation type="submission" date="2020-03" db="EMBL/GenBank/DDBJ databases">
        <title>Genomic Encyclopedia of Type Strains, Phase IV (KMG-V): Genome sequencing to study the core and pangenomes of soil and plant-associated prokaryotes.</title>
        <authorList>
            <person name="Whitman W."/>
        </authorList>
    </citation>
    <scope>NUCLEOTIDE SEQUENCE [LARGE SCALE GENOMIC DNA]</scope>
    <source>
        <strain evidence="9 10">1B</strain>
    </source>
</reference>
<protein>
    <recommendedName>
        <fullName evidence="8">TonB-dependent transporter Oar-like beta-barrel domain-containing protein</fullName>
    </recommendedName>
</protein>
<dbReference type="PANTHER" id="PTHR30069:SF46">
    <property type="entry name" value="OAR PROTEIN"/>
    <property type="match status" value="1"/>
</dbReference>
<dbReference type="SUPFAM" id="SSF49464">
    <property type="entry name" value="Carboxypeptidase regulatory domain-like"/>
    <property type="match status" value="1"/>
</dbReference>
<feature type="chain" id="PRO_5045971602" description="TonB-dependent transporter Oar-like beta-barrel domain-containing protein" evidence="7">
    <location>
        <begin position="19"/>
        <end position="1054"/>
    </location>
</feature>
<name>A0ABX1HDV2_9BACT</name>
<feature type="domain" description="TonB-dependent transporter Oar-like beta-barrel" evidence="8">
    <location>
        <begin position="346"/>
        <end position="988"/>
    </location>
</feature>
<evidence type="ECO:0000256" key="2">
    <source>
        <dbReference type="ARBA" id="ARBA00022448"/>
    </source>
</evidence>
<gene>
    <name evidence="9" type="ORF">HBN54_001016</name>
</gene>
<keyword evidence="6" id="KW-0998">Cell outer membrane</keyword>
<dbReference type="PANTHER" id="PTHR30069">
    <property type="entry name" value="TONB-DEPENDENT OUTER MEMBRANE RECEPTOR"/>
    <property type="match status" value="1"/>
</dbReference>
<proteinExistence type="predicted"/>
<dbReference type="EMBL" id="JAAVTK010000002">
    <property type="protein sequence ID" value="NKI88429.1"/>
    <property type="molecule type" value="Genomic_DNA"/>
</dbReference>
<comment type="caution">
    <text evidence="9">The sequence shown here is derived from an EMBL/GenBank/DDBJ whole genome shotgun (WGS) entry which is preliminary data.</text>
</comment>
<dbReference type="InterPro" id="IPR057601">
    <property type="entry name" value="Oar-like_b-barrel"/>
</dbReference>